<dbReference type="Pfam" id="PF06094">
    <property type="entry name" value="GGACT"/>
    <property type="match status" value="1"/>
</dbReference>
<proteinExistence type="predicted"/>
<dbReference type="SUPFAM" id="SSF110857">
    <property type="entry name" value="Gamma-glutamyl cyclotransferase-like"/>
    <property type="match status" value="1"/>
</dbReference>
<evidence type="ECO:0000313" key="2">
    <source>
        <dbReference type="EMBL" id="GAH82756.1"/>
    </source>
</evidence>
<dbReference type="InterPro" id="IPR009288">
    <property type="entry name" value="AIG2-like_dom"/>
</dbReference>
<protein>
    <recommendedName>
        <fullName evidence="1">Gamma-glutamylcyclotransferase AIG2-like domain-containing protein</fullName>
    </recommendedName>
</protein>
<dbReference type="EMBL" id="BARU01036948">
    <property type="protein sequence ID" value="GAH82756.1"/>
    <property type="molecule type" value="Genomic_DNA"/>
</dbReference>
<feature type="non-terminal residue" evidence="2">
    <location>
        <position position="123"/>
    </location>
</feature>
<comment type="caution">
    <text evidence="2">The sequence shown here is derived from an EMBL/GenBank/DDBJ whole genome shotgun (WGS) entry which is preliminary data.</text>
</comment>
<dbReference type="InterPro" id="IPR036568">
    <property type="entry name" value="GGCT-like_sf"/>
</dbReference>
<evidence type="ECO:0000259" key="1">
    <source>
        <dbReference type="Pfam" id="PF06094"/>
    </source>
</evidence>
<name>X1IK12_9ZZZZ</name>
<dbReference type="AlphaFoldDB" id="X1IK12"/>
<accession>X1IK12</accession>
<dbReference type="Gene3D" id="3.10.490.10">
    <property type="entry name" value="Gamma-glutamyl cyclotransferase-like"/>
    <property type="match status" value="1"/>
</dbReference>
<dbReference type="InterPro" id="IPR013024">
    <property type="entry name" value="GGCT-like"/>
</dbReference>
<gene>
    <name evidence="2" type="ORF">S03H2_57626</name>
</gene>
<feature type="domain" description="Gamma-glutamylcyclotransferase AIG2-like" evidence="1">
    <location>
        <begin position="17"/>
        <end position="110"/>
    </location>
</feature>
<reference evidence="2" key="1">
    <citation type="journal article" date="2014" name="Front. Microbiol.">
        <title>High frequency of phylogenetically diverse reductive dehalogenase-homologous genes in deep subseafloor sedimentary metagenomes.</title>
        <authorList>
            <person name="Kawai M."/>
            <person name="Futagami T."/>
            <person name="Toyoda A."/>
            <person name="Takaki Y."/>
            <person name="Nishi S."/>
            <person name="Hori S."/>
            <person name="Arai W."/>
            <person name="Tsubouchi T."/>
            <person name="Morono Y."/>
            <person name="Uchiyama I."/>
            <person name="Ito T."/>
            <person name="Fujiyama A."/>
            <person name="Inagaki F."/>
            <person name="Takami H."/>
        </authorList>
    </citation>
    <scope>NUCLEOTIDE SEQUENCE</scope>
    <source>
        <strain evidence="2">Expedition CK06-06</strain>
    </source>
</reference>
<sequence length="123" mass="14365">MIDNKSSDSNLVSIIGYGTFITRNLWKDKLNVEVCLVKNFTRVFPKNSWFPYALPSKNSFWALKFDVNQQELELLDSIEGVFDDLFERIITEVYLKNNRILSAYIYMPTKKTIASQKLTLELD</sequence>
<dbReference type="CDD" id="cd06661">
    <property type="entry name" value="GGCT_like"/>
    <property type="match status" value="1"/>
</dbReference>
<organism evidence="2">
    <name type="scientific">marine sediment metagenome</name>
    <dbReference type="NCBI Taxonomy" id="412755"/>
    <lineage>
        <taxon>unclassified sequences</taxon>
        <taxon>metagenomes</taxon>
        <taxon>ecological metagenomes</taxon>
    </lineage>
</organism>